<dbReference type="InterPro" id="IPR000412">
    <property type="entry name" value="ABC_2_transport"/>
</dbReference>
<comment type="similarity">
    <text evidence="2 10">Belongs to the ABC-2 integral membrane protein family.</text>
</comment>
<evidence type="ECO:0000256" key="2">
    <source>
        <dbReference type="ARBA" id="ARBA00007783"/>
    </source>
</evidence>
<evidence type="ECO:0000256" key="9">
    <source>
        <dbReference type="ARBA" id="ARBA00023136"/>
    </source>
</evidence>
<feature type="transmembrane region" description="Helical" evidence="10">
    <location>
        <begin position="34"/>
        <end position="56"/>
    </location>
</feature>
<dbReference type="Pfam" id="PF01061">
    <property type="entry name" value="ABC2_membrane"/>
    <property type="match status" value="1"/>
</dbReference>
<dbReference type="RefSeq" id="WP_394968285.1">
    <property type="nucleotide sequence ID" value="NZ_CALXHM010000017.1"/>
</dbReference>
<keyword evidence="9 10" id="KW-0472">Membrane</keyword>
<accession>A0A9D2IZ00</accession>
<dbReference type="PANTHER" id="PTHR30413">
    <property type="entry name" value="INNER MEMBRANE TRANSPORT PERMEASE"/>
    <property type="match status" value="1"/>
</dbReference>
<evidence type="ECO:0000313" key="13">
    <source>
        <dbReference type="Proteomes" id="UP000824035"/>
    </source>
</evidence>
<keyword evidence="6 10" id="KW-0812">Transmembrane</keyword>
<feature type="transmembrane region" description="Helical" evidence="10">
    <location>
        <begin position="68"/>
        <end position="93"/>
    </location>
</feature>
<comment type="subcellular location">
    <subcellularLocation>
        <location evidence="1 10">Cell membrane</location>
        <topology evidence="1 10">Multi-pass membrane protein</topology>
    </subcellularLocation>
</comment>
<feature type="transmembrane region" description="Helical" evidence="10">
    <location>
        <begin position="232"/>
        <end position="251"/>
    </location>
</feature>
<keyword evidence="4 10" id="KW-1003">Cell membrane</keyword>
<keyword evidence="3 10" id="KW-0813">Transport</keyword>
<gene>
    <name evidence="12" type="ORF">H9813_06575</name>
</gene>
<feature type="transmembrane region" description="Helical" evidence="10">
    <location>
        <begin position="176"/>
        <end position="193"/>
    </location>
</feature>
<evidence type="ECO:0000256" key="8">
    <source>
        <dbReference type="ARBA" id="ARBA00022989"/>
    </source>
</evidence>
<evidence type="ECO:0000256" key="4">
    <source>
        <dbReference type="ARBA" id="ARBA00022475"/>
    </source>
</evidence>
<feature type="transmembrane region" description="Helical" evidence="10">
    <location>
        <begin position="141"/>
        <end position="164"/>
    </location>
</feature>
<evidence type="ECO:0000256" key="6">
    <source>
        <dbReference type="ARBA" id="ARBA00022692"/>
    </source>
</evidence>
<dbReference type="InterPro" id="IPR047817">
    <property type="entry name" value="ABC2_TM_bact-type"/>
</dbReference>
<dbReference type="GO" id="GO:0140359">
    <property type="term" value="F:ABC-type transporter activity"/>
    <property type="evidence" value="ECO:0007669"/>
    <property type="project" value="InterPro"/>
</dbReference>
<dbReference type="EMBL" id="DXBV01000063">
    <property type="protein sequence ID" value="HIZ30875.1"/>
    <property type="molecule type" value="Genomic_DNA"/>
</dbReference>
<name>A0A9D2IZ00_9FIRM</name>
<evidence type="ECO:0000259" key="11">
    <source>
        <dbReference type="PROSITE" id="PS51012"/>
    </source>
</evidence>
<feature type="domain" description="ABC transmembrane type-2" evidence="11">
    <location>
        <begin position="32"/>
        <end position="254"/>
    </location>
</feature>
<keyword evidence="5" id="KW-0762">Sugar transport</keyword>
<protein>
    <recommendedName>
        <fullName evidence="10">Transport permease protein</fullName>
    </recommendedName>
</protein>
<organism evidence="12 13">
    <name type="scientific">Candidatus Allofournierella merdipullorum</name>
    <dbReference type="NCBI Taxonomy" id="2838595"/>
    <lineage>
        <taxon>Bacteria</taxon>
        <taxon>Bacillati</taxon>
        <taxon>Bacillota</taxon>
        <taxon>Clostridia</taxon>
        <taxon>Eubacteriales</taxon>
        <taxon>Oscillospiraceae</taxon>
        <taxon>Allofournierella</taxon>
    </lineage>
</organism>
<dbReference type="GO" id="GO:0043190">
    <property type="term" value="C:ATP-binding cassette (ABC) transporter complex"/>
    <property type="evidence" value="ECO:0007669"/>
    <property type="project" value="InterPro"/>
</dbReference>
<evidence type="ECO:0000256" key="7">
    <source>
        <dbReference type="ARBA" id="ARBA00022903"/>
    </source>
</evidence>
<reference evidence="12" key="2">
    <citation type="submission" date="2021-04" db="EMBL/GenBank/DDBJ databases">
        <authorList>
            <person name="Gilroy R."/>
        </authorList>
    </citation>
    <scope>NUCLEOTIDE SEQUENCE</scope>
    <source>
        <strain evidence="12">ChiGjej4B4-18154</strain>
    </source>
</reference>
<dbReference type="InterPro" id="IPR013525">
    <property type="entry name" value="ABC2_TM"/>
</dbReference>
<comment type="caution">
    <text evidence="12">The sequence shown here is derived from an EMBL/GenBank/DDBJ whole genome shotgun (WGS) entry which is preliminary data.</text>
</comment>
<dbReference type="Proteomes" id="UP000824035">
    <property type="component" value="Unassembled WGS sequence"/>
</dbReference>
<evidence type="ECO:0000256" key="1">
    <source>
        <dbReference type="ARBA" id="ARBA00004651"/>
    </source>
</evidence>
<dbReference type="PANTHER" id="PTHR30413:SF10">
    <property type="entry name" value="CAPSULE POLYSACCHARIDE EXPORT INNER-MEMBRANE PROTEIN CTRC"/>
    <property type="match status" value="1"/>
</dbReference>
<dbReference type="AlphaFoldDB" id="A0A9D2IZ00"/>
<keyword evidence="7" id="KW-0972">Capsule biogenesis/degradation</keyword>
<evidence type="ECO:0000313" key="12">
    <source>
        <dbReference type="EMBL" id="HIZ30875.1"/>
    </source>
</evidence>
<dbReference type="GO" id="GO:0015920">
    <property type="term" value="P:lipopolysaccharide transport"/>
    <property type="evidence" value="ECO:0007669"/>
    <property type="project" value="TreeGrafter"/>
</dbReference>
<proteinExistence type="inferred from homology"/>
<evidence type="ECO:0000256" key="10">
    <source>
        <dbReference type="RuleBase" id="RU361157"/>
    </source>
</evidence>
<keyword evidence="8 10" id="KW-1133">Transmembrane helix</keyword>
<evidence type="ECO:0000256" key="5">
    <source>
        <dbReference type="ARBA" id="ARBA00022597"/>
    </source>
</evidence>
<reference evidence="12" key="1">
    <citation type="journal article" date="2021" name="PeerJ">
        <title>Extensive microbial diversity within the chicken gut microbiome revealed by metagenomics and culture.</title>
        <authorList>
            <person name="Gilroy R."/>
            <person name="Ravi A."/>
            <person name="Getino M."/>
            <person name="Pursley I."/>
            <person name="Horton D.L."/>
            <person name="Alikhan N.F."/>
            <person name="Baker D."/>
            <person name="Gharbi K."/>
            <person name="Hall N."/>
            <person name="Watson M."/>
            <person name="Adriaenssens E.M."/>
            <person name="Foster-Nyarko E."/>
            <person name="Jarju S."/>
            <person name="Secka A."/>
            <person name="Antonio M."/>
            <person name="Oren A."/>
            <person name="Chaudhuri R.R."/>
            <person name="La Ragione R."/>
            <person name="Hildebrand F."/>
            <person name="Pallen M.J."/>
        </authorList>
    </citation>
    <scope>NUCLEOTIDE SEQUENCE</scope>
    <source>
        <strain evidence="12">ChiGjej4B4-18154</strain>
    </source>
</reference>
<feature type="transmembrane region" description="Helical" evidence="10">
    <location>
        <begin position="114"/>
        <end position="135"/>
    </location>
</feature>
<evidence type="ECO:0000256" key="3">
    <source>
        <dbReference type="ARBA" id="ARBA00022448"/>
    </source>
</evidence>
<dbReference type="PRINTS" id="PR00164">
    <property type="entry name" value="ABC2TRNSPORT"/>
</dbReference>
<dbReference type="PROSITE" id="PS51012">
    <property type="entry name" value="ABC_TM2"/>
    <property type="match status" value="1"/>
</dbReference>
<sequence>MFRSFEMLWKHRKMLRATTISDIRSRYAGSVLGMFWLILYPILMLSAYSIVYVFILRLRLDQISTPEYVLLIFAGLIPFLGFSEGLANSVVSVTANASLVKNTLYPIEIIPVKAVFFSQCTEVVGMCILVIALAVVGKLSWWTLMIVPIWFFQVMFGIGVGWIISALNVILRDMQSLIGIITMFLMMVSPIAYTPDMIPEGLRAFLKLNPLYYFITAYQDCLLYQRYPTQNVFPILIVFSLVTFLLGFWFFEKMKQLFDDNI</sequence>